<accession>A0A0P9V8Q5</accession>
<gene>
    <name evidence="2" type="ORF">ALO64_03489</name>
</gene>
<keyword evidence="1" id="KW-0812">Transmembrane</keyword>
<reference evidence="2 3" key="1">
    <citation type="submission" date="2015-09" db="EMBL/GenBank/DDBJ databases">
        <title>Genome announcement of multiple Pseudomonas syringae strains.</title>
        <authorList>
            <person name="Thakur S."/>
            <person name="Wang P.W."/>
            <person name="Gong Y."/>
            <person name="Weir B.S."/>
            <person name="Guttman D.S."/>
        </authorList>
    </citation>
    <scope>NUCLEOTIDE SEQUENCE [LARGE SCALE GENOMIC DNA]</scope>
    <source>
        <strain evidence="2 3">ICMP6289</strain>
    </source>
</reference>
<evidence type="ECO:0000256" key="1">
    <source>
        <dbReference type="SAM" id="Phobius"/>
    </source>
</evidence>
<comment type="caution">
    <text evidence="2">The sequence shown here is derived from an EMBL/GenBank/DDBJ whole genome shotgun (WGS) entry which is preliminary data.</text>
</comment>
<keyword evidence="1" id="KW-1133">Transmembrane helix</keyword>
<organism evidence="2 3">
    <name type="scientific">Pseudomonas meliae</name>
    <dbReference type="NCBI Taxonomy" id="86176"/>
    <lineage>
        <taxon>Bacteria</taxon>
        <taxon>Pseudomonadati</taxon>
        <taxon>Pseudomonadota</taxon>
        <taxon>Gammaproteobacteria</taxon>
        <taxon>Pseudomonadales</taxon>
        <taxon>Pseudomonadaceae</taxon>
        <taxon>Pseudomonas</taxon>
    </lineage>
</organism>
<evidence type="ECO:0000313" key="3">
    <source>
        <dbReference type="Proteomes" id="UP000050455"/>
    </source>
</evidence>
<proteinExistence type="predicted"/>
<keyword evidence="1" id="KW-0472">Membrane</keyword>
<dbReference type="EMBL" id="LJQT01000041">
    <property type="protein sequence ID" value="KPX95126.1"/>
    <property type="molecule type" value="Genomic_DNA"/>
</dbReference>
<dbReference type="Proteomes" id="UP000050455">
    <property type="component" value="Unassembled WGS sequence"/>
</dbReference>
<dbReference type="AlphaFoldDB" id="A0A0P9V8Q5"/>
<name>A0A0P9V8Q5_9PSED</name>
<sequence>MNRLLLWLGYWLLLWLGLRTIGLLLCMSRTDRERQNRSDED</sequence>
<protein>
    <submittedName>
        <fullName evidence="2">Uncharacterized protein</fullName>
    </submittedName>
</protein>
<evidence type="ECO:0000313" key="2">
    <source>
        <dbReference type="EMBL" id="KPX95126.1"/>
    </source>
</evidence>
<keyword evidence="3" id="KW-1185">Reference proteome</keyword>
<feature type="transmembrane region" description="Helical" evidence="1">
    <location>
        <begin position="6"/>
        <end position="27"/>
    </location>
</feature>